<accession>A0A146M1E6</accession>
<proteinExistence type="predicted"/>
<gene>
    <name evidence="2" type="ORF">g.6399</name>
</gene>
<feature type="chain" id="PRO_5007527569" evidence="1">
    <location>
        <begin position="28"/>
        <end position="344"/>
    </location>
</feature>
<dbReference type="EMBL" id="GDHC01005544">
    <property type="protein sequence ID" value="JAQ13085.1"/>
    <property type="molecule type" value="Transcribed_RNA"/>
</dbReference>
<keyword evidence="1" id="KW-0732">Signal</keyword>
<reference evidence="2" key="1">
    <citation type="journal article" date="2016" name="Gigascience">
        <title>De novo construction of an expanded transcriptome assembly for the western tarnished plant bug, Lygus hesperus.</title>
        <authorList>
            <person name="Tassone E.E."/>
            <person name="Geib S.M."/>
            <person name="Hall B."/>
            <person name="Fabrick J.A."/>
            <person name="Brent C.S."/>
            <person name="Hull J.J."/>
        </authorList>
    </citation>
    <scope>NUCLEOTIDE SEQUENCE</scope>
</reference>
<evidence type="ECO:0000313" key="2">
    <source>
        <dbReference type="EMBL" id="JAQ13085.1"/>
    </source>
</evidence>
<dbReference type="AlphaFoldDB" id="A0A146M1E6"/>
<organism evidence="2">
    <name type="scientific">Lygus hesperus</name>
    <name type="common">Western plant bug</name>
    <dbReference type="NCBI Taxonomy" id="30085"/>
    <lineage>
        <taxon>Eukaryota</taxon>
        <taxon>Metazoa</taxon>
        <taxon>Ecdysozoa</taxon>
        <taxon>Arthropoda</taxon>
        <taxon>Hexapoda</taxon>
        <taxon>Insecta</taxon>
        <taxon>Pterygota</taxon>
        <taxon>Neoptera</taxon>
        <taxon>Paraneoptera</taxon>
        <taxon>Hemiptera</taxon>
        <taxon>Heteroptera</taxon>
        <taxon>Panheteroptera</taxon>
        <taxon>Cimicomorpha</taxon>
        <taxon>Miridae</taxon>
        <taxon>Mirini</taxon>
        <taxon>Lygus</taxon>
    </lineage>
</organism>
<evidence type="ECO:0000256" key="1">
    <source>
        <dbReference type="SAM" id="SignalP"/>
    </source>
</evidence>
<feature type="signal peptide" evidence="1">
    <location>
        <begin position="1"/>
        <end position="27"/>
    </location>
</feature>
<name>A0A146M1E6_LYGHE</name>
<feature type="non-terminal residue" evidence="2">
    <location>
        <position position="1"/>
    </location>
</feature>
<protein>
    <submittedName>
        <fullName evidence="2">Uncharacterized protein</fullName>
    </submittedName>
</protein>
<sequence>CCCCWRCCLCAHSSRFLCPFLLSWVRSWVCYIRHDYPHYSLPRTLRCWAPHPPHHQHLHFFVHFPPLFSQFFPDYQLPALPHRGLVRQWAGERKRRLHRRTPWWRLGGGGVSSWPHPRTGCPTDGATCSEQCTSQPMAGRDAQVAQLPHFPYSVVAATWTADHPVATASGEPATDVRRRAVWSCGCLRHPATLAATPDGTPALPCTVGAACCPSAIACLCRRRGTVRRRLCQTAVHTGGGWVSCAVLHSARCTLAHSSIRASRSMCPHNRGTLSTQRPRFLRSRSSTFETTHVRGTSVRPSHRTVPTRYCLLCLYTFGASWQCILSSLYLCGSAPVFVASTLRC</sequence>